<evidence type="ECO:0000256" key="6">
    <source>
        <dbReference type="ARBA" id="ARBA00031445"/>
    </source>
</evidence>
<feature type="transmembrane region" description="Helical" evidence="10">
    <location>
        <begin position="20"/>
        <end position="38"/>
    </location>
</feature>
<dbReference type="GO" id="GO:0009245">
    <property type="term" value="P:lipid A biosynthetic process"/>
    <property type="evidence" value="ECO:0007669"/>
    <property type="project" value="TreeGrafter"/>
</dbReference>
<evidence type="ECO:0000313" key="12">
    <source>
        <dbReference type="EMBL" id="AGH42182.1"/>
    </source>
</evidence>
<dbReference type="Gene3D" id="3.40.50.2000">
    <property type="entry name" value="Glycogen Phosphorylase B"/>
    <property type="match status" value="1"/>
</dbReference>
<feature type="domain" description="3-deoxy-D-manno-octulosonic-acid transferase N-terminal" evidence="11">
    <location>
        <begin position="51"/>
        <end position="224"/>
    </location>
</feature>
<evidence type="ECO:0000256" key="3">
    <source>
        <dbReference type="ARBA" id="ARBA00012621"/>
    </source>
</evidence>
<proteinExistence type="inferred from homology"/>
<dbReference type="PANTHER" id="PTHR42755:SF1">
    <property type="entry name" value="3-DEOXY-D-MANNO-OCTULOSONIC ACID TRANSFERASE, MITOCHONDRIAL-RELATED"/>
    <property type="match status" value="1"/>
</dbReference>
<keyword evidence="10" id="KW-1133">Transmembrane helix</keyword>
<keyword evidence="10" id="KW-0812">Transmembrane</keyword>
<dbReference type="GO" id="GO:0009244">
    <property type="term" value="P:lipopolysaccharide core region biosynthetic process"/>
    <property type="evidence" value="ECO:0007669"/>
    <property type="project" value="UniProtKB-UniRule"/>
</dbReference>
<sequence length="437" mass="49225">MTRNFYPSTKQTAVLLSYSLLWILIIPFALCHFVYQLIRRKPGYTKLRLSRYGFTLKQGNHENGPLIHCASVGEVVAIQNLVEQLLEHNPKQRITITTNTTTGADRVKLLFADRVNHAYLPYDFPPFIKVFLNRKRPTKVLINEMELWPNLCDQCWRSNIPIFIINGRMSEKSTKTYQKYPSLFQPMFEKITSICAQDQRDYQNYLTLGVSPEKLTLTNNIKFDLSISDYDIAFSQTLKTSFALESRLIIVAGSTHEPEEQILLDAYLALVTLYPALLMIIVPRHPQRFEKVHQLLQTQNIETALMSDVKPCTSMTQVLLCDQMGKLRSIYALADISFVGGSLADRGGHNALEPAAMAVPILMGESTYNNPAICQALADSGALLTVTDARQIEAACKTWLDNPEQRKHAGDAGKQVLALNRGAIQKTLDVLTAFNSP</sequence>
<dbReference type="Pfam" id="PF04413">
    <property type="entry name" value="Glycos_transf_N"/>
    <property type="match status" value="1"/>
</dbReference>
<dbReference type="PANTHER" id="PTHR42755">
    <property type="entry name" value="3-DEOXY-MANNO-OCTULOSONATE CYTIDYLYLTRANSFERASE"/>
    <property type="match status" value="1"/>
</dbReference>
<dbReference type="GO" id="GO:0043842">
    <property type="term" value="F:Kdo transferase activity"/>
    <property type="evidence" value="ECO:0007669"/>
    <property type="project" value="UniProtKB-EC"/>
</dbReference>
<evidence type="ECO:0000256" key="4">
    <source>
        <dbReference type="ARBA" id="ARBA00019077"/>
    </source>
</evidence>
<comment type="catalytic activity">
    <reaction evidence="7 10">
        <text>lipid IVA (E. coli) + CMP-3-deoxy-beta-D-manno-octulosonate = alpha-Kdo-(2-&gt;6)-lipid IVA (E. coli) + CMP + H(+)</text>
        <dbReference type="Rhea" id="RHEA:28066"/>
        <dbReference type="ChEBI" id="CHEBI:15378"/>
        <dbReference type="ChEBI" id="CHEBI:58603"/>
        <dbReference type="ChEBI" id="CHEBI:60364"/>
        <dbReference type="ChEBI" id="CHEBI:60377"/>
        <dbReference type="ChEBI" id="CHEBI:85987"/>
        <dbReference type="EC" id="2.4.99.12"/>
    </reaction>
</comment>
<keyword evidence="13" id="KW-1185">Reference proteome</keyword>
<comment type="function">
    <text evidence="10">Involved in lipopolysaccharide (LPS) biosynthesis. Catalyzes the transfer of 3-deoxy-D-manno-octulosonate (Kdo) residue(s) from CMP-Kdo to lipid IV(A), the tetraacyldisaccharide-1,4'-bisphosphate precursor of lipid A.</text>
</comment>
<name>K6Z3L7_9ALTE</name>
<keyword evidence="10" id="KW-0472">Membrane</keyword>
<gene>
    <name evidence="12" type="ORF">C427_0072</name>
</gene>
<organism evidence="12 13">
    <name type="scientific">Paraglaciecola psychrophila 170</name>
    <dbReference type="NCBI Taxonomy" id="1129794"/>
    <lineage>
        <taxon>Bacteria</taxon>
        <taxon>Pseudomonadati</taxon>
        <taxon>Pseudomonadota</taxon>
        <taxon>Gammaproteobacteria</taxon>
        <taxon>Alteromonadales</taxon>
        <taxon>Alteromonadaceae</taxon>
        <taxon>Paraglaciecola</taxon>
    </lineage>
</organism>
<protein>
    <recommendedName>
        <fullName evidence="4 10">3-deoxy-D-manno-octulosonic acid transferase</fullName>
        <shortName evidence="10">Kdo transferase</shortName>
        <ecNumber evidence="3 10">2.4.99.12</ecNumber>
    </recommendedName>
    <alternativeName>
        <fullName evidence="6 10">Lipid IV(A) 3-deoxy-D-manno-octulosonic acid transferase</fullName>
    </alternativeName>
</protein>
<feature type="site" description="Transition state stabilizer" evidence="9">
    <location>
        <position position="222"/>
    </location>
</feature>
<dbReference type="EMBL" id="CP003837">
    <property type="protein sequence ID" value="AGH42182.1"/>
    <property type="molecule type" value="Genomic_DNA"/>
</dbReference>
<keyword evidence="10" id="KW-1003">Cell membrane</keyword>
<evidence type="ECO:0000259" key="11">
    <source>
        <dbReference type="Pfam" id="PF04413"/>
    </source>
</evidence>
<dbReference type="SUPFAM" id="SSF53756">
    <property type="entry name" value="UDP-Glycosyltransferase/glycogen phosphorylase"/>
    <property type="match status" value="1"/>
</dbReference>
<dbReference type="InterPro" id="IPR038107">
    <property type="entry name" value="Glycos_transf_N_sf"/>
</dbReference>
<dbReference type="InterPro" id="IPR007507">
    <property type="entry name" value="Glycos_transf_N"/>
</dbReference>
<dbReference type="KEGG" id="gps:C427_0072"/>
<evidence type="ECO:0000256" key="10">
    <source>
        <dbReference type="RuleBase" id="RU365103"/>
    </source>
</evidence>
<comment type="similarity">
    <text evidence="2">Belongs to the glycosyltransferase group 1 family. Glycosyltransferase 30 subfamily.</text>
</comment>
<evidence type="ECO:0000256" key="7">
    <source>
        <dbReference type="ARBA" id="ARBA00049183"/>
    </source>
</evidence>
<dbReference type="Proteomes" id="UP000011864">
    <property type="component" value="Chromosome"/>
</dbReference>
<dbReference type="Gene3D" id="3.40.50.11720">
    <property type="entry name" value="3-Deoxy-D-manno-octulosonic-acid transferase, N-terminal domain"/>
    <property type="match status" value="1"/>
</dbReference>
<evidence type="ECO:0000256" key="2">
    <source>
        <dbReference type="ARBA" id="ARBA00006380"/>
    </source>
</evidence>
<dbReference type="InterPro" id="IPR039901">
    <property type="entry name" value="Kdotransferase"/>
</dbReference>
<dbReference type="AlphaFoldDB" id="K6Z3L7"/>
<dbReference type="eggNOG" id="COG1519">
    <property type="taxonomic scope" value="Bacteria"/>
</dbReference>
<keyword evidence="5 10" id="KW-0808">Transferase</keyword>
<evidence type="ECO:0000313" key="13">
    <source>
        <dbReference type="Proteomes" id="UP000011864"/>
    </source>
</evidence>
<evidence type="ECO:0000256" key="1">
    <source>
        <dbReference type="ARBA" id="ARBA00004713"/>
    </source>
</evidence>
<dbReference type="EC" id="2.4.99.12" evidence="3 10"/>
<evidence type="ECO:0000256" key="9">
    <source>
        <dbReference type="PIRSR" id="PIRSR639901-2"/>
    </source>
</evidence>
<keyword evidence="10" id="KW-0448">Lipopolysaccharide biosynthesis</keyword>
<dbReference type="STRING" id="1129794.C427_0072"/>
<feature type="active site" description="Proton acceptor" evidence="8">
    <location>
        <position position="74"/>
    </location>
</feature>
<dbReference type="PATRIC" id="fig|1129794.4.peg.68"/>
<dbReference type="FunFam" id="3.40.50.2000:FF:000032">
    <property type="entry name" value="3-deoxy-D-manno-octulosonic acid transferase"/>
    <property type="match status" value="1"/>
</dbReference>
<comment type="pathway">
    <text evidence="1 10">Bacterial outer membrane biogenesis; LPS core biosynthesis.</text>
</comment>
<dbReference type="NCBIfam" id="NF004388">
    <property type="entry name" value="PRK05749.1-4"/>
    <property type="match status" value="1"/>
</dbReference>
<reference evidence="12 13" key="1">
    <citation type="journal article" date="2013" name="Genome Announc.">
        <title>Complete Genome Sequence of Glaciecola psychrophila Strain 170T.</title>
        <authorList>
            <person name="Yin J."/>
            <person name="Chen J."/>
            <person name="Liu G."/>
            <person name="Yu Y."/>
            <person name="Song L."/>
            <person name="Wang X."/>
            <person name="Qu X."/>
        </authorList>
    </citation>
    <scope>NUCLEOTIDE SEQUENCE [LARGE SCALE GENOMIC DNA]</scope>
    <source>
        <strain evidence="12 13">170</strain>
    </source>
</reference>
<dbReference type="RefSeq" id="WP_007641993.1">
    <property type="nucleotide sequence ID" value="NC_020514.1"/>
</dbReference>
<dbReference type="GO" id="GO:0005886">
    <property type="term" value="C:plasma membrane"/>
    <property type="evidence" value="ECO:0007669"/>
    <property type="project" value="UniProtKB-SubCell"/>
</dbReference>
<comment type="subcellular location">
    <subcellularLocation>
        <location evidence="10">Cell membrane</location>
    </subcellularLocation>
</comment>
<feature type="site" description="Transition state stabilizer" evidence="9">
    <location>
        <position position="144"/>
    </location>
</feature>
<dbReference type="HOGENOM" id="CLU_036146_2_0_6"/>
<dbReference type="OrthoDB" id="9789797at2"/>
<evidence type="ECO:0000256" key="5">
    <source>
        <dbReference type="ARBA" id="ARBA00022679"/>
    </source>
</evidence>
<dbReference type="UniPathway" id="UPA00958"/>
<evidence type="ECO:0000256" key="8">
    <source>
        <dbReference type="PIRSR" id="PIRSR639901-1"/>
    </source>
</evidence>
<accession>K6Z3L7</accession>